<accession>A0A345Y1P8</accession>
<dbReference type="Gene3D" id="3.40.50.300">
    <property type="entry name" value="P-loop containing nucleotide triphosphate hydrolases"/>
    <property type="match status" value="2"/>
</dbReference>
<gene>
    <name evidence="8" type="ORF">DVA86_31930</name>
</gene>
<keyword evidence="4" id="KW-0067">ATP-binding</keyword>
<dbReference type="AlphaFoldDB" id="A0A345Y1P8"/>
<evidence type="ECO:0000259" key="7">
    <source>
        <dbReference type="Pfam" id="PF06414"/>
    </source>
</evidence>
<dbReference type="InterPro" id="IPR010488">
    <property type="entry name" value="Zeta_toxin_domain"/>
</dbReference>
<dbReference type="GO" id="GO:0005524">
    <property type="term" value="F:ATP binding"/>
    <property type="evidence" value="ECO:0007669"/>
    <property type="project" value="UniProtKB-KW"/>
</dbReference>
<dbReference type="EC" id="2.7.1.176" evidence="2"/>
<reference evidence="8 9" key="1">
    <citation type="submission" date="2018-07" db="EMBL/GenBank/DDBJ databases">
        <title>Draft genome of the type strain Streptomyces armeniacus ATCC 15676.</title>
        <authorList>
            <person name="Labana P."/>
            <person name="Gosse J.T."/>
            <person name="Boddy C.N."/>
        </authorList>
    </citation>
    <scope>NUCLEOTIDE SEQUENCE [LARGE SCALE GENOMIC DNA]</scope>
    <source>
        <strain evidence="8 9">ATCC 15676</strain>
    </source>
</reference>
<dbReference type="GO" id="GO:0016301">
    <property type="term" value="F:kinase activity"/>
    <property type="evidence" value="ECO:0007669"/>
    <property type="project" value="InterPro"/>
</dbReference>
<keyword evidence="9" id="KW-1185">Reference proteome</keyword>
<dbReference type="InterPro" id="IPR027417">
    <property type="entry name" value="P-loop_NTPase"/>
</dbReference>
<evidence type="ECO:0000256" key="5">
    <source>
        <dbReference type="ARBA" id="ARBA00032897"/>
    </source>
</evidence>
<dbReference type="SUPFAM" id="SSF52540">
    <property type="entry name" value="P-loop containing nucleoside triphosphate hydrolases"/>
    <property type="match status" value="2"/>
</dbReference>
<feature type="domain" description="Zeta toxin" evidence="7">
    <location>
        <begin position="319"/>
        <end position="506"/>
    </location>
</feature>
<organism evidence="8 9">
    <name type="scientific">Streptomyces armeniacus</name>
    <dbReference type="NCBI Taxonomy" id="83291"/>
    <lineage>
        <taxon>Bacteria</taxon>
        <taxon>Bacillati</taxon>
        <taxon>Actinomycetota</taxon>
        <taxon>Actinomycetes</taxon>
        <taxon>Kitasatosporales</taxon>
        <taxon>Streptomycetaceae</taxon>
        <taxon>Streptomyces</taxon>
    </lineage>
</organism>
<dbReference type="Pfam" id="PF06414">
    <property type="entry name" value="Zeta_toxin"/>
    <property type="match status" value="2"/>
</dbReference>
<feature type="domain" description="Zeta toxin" evidence="7">
    <location>
        <begin position="21"/>
        <end position="210"/>
    </location>
</feature>
<evidence type="ECO:0000256" key="2">
    <source>
        <dbReference type="ARBA" id="ARBA00011963"/>
    </source>
</evidence>
<evidence type="ECO:0000256" key="1">
    <source>
        <dbReference type="ARBA" id="ARBA00009104"/>
    </source>
</evidence>
<dbReference type="KEGG" id="sarm:DVA86_31930"/>
<keyword evidence="3" id="KW-0547">Nucleotide-binding</keyword>
<comment type="catalytic activity">
    <reaction evidence="6">
        <text>UDP-N-acetyl-alpha-D-glucosamine + ATP = UDP-N-acetyl-alpha-D-glucosamine 3'-phosphate + ADP + H(+)</text>
        <dbReference type="Rhea" id="RHEA:32671"/>
        <dbReference type="ChEBI" id="CHEBI:15378"/>
        <dbReference type="ChEBI" id="CHEBI:30616"/>
        <dbReference type="ChEBI" id="CHEBI:57705"/>
        <dbReference type="ChEBI" id="CHEBI:64353"/>
        <dbReference type="ChEBI" id="CHEBI:456216"/>
        <dbReference type="EC" id="2.7.1.176"/>
    </reaction>
</comment>
<name>A0A345Y1P8_9ACTN</name>
<dbReference type="Proteomes" id="UP000254425">
    <property type="component" value="Chromosome"/>
</dbReference>
<comment type="similarity">
    <text evidence="1">Belongs to the zeta toxin family.</text>
</comment>
<protein>
    <recommendedName>
        <fullName evidence="5">UDP-N-acetylglucosamine kinase</fullName>
        <ecNumber evidence="2">2.7.1.176</ecNumber>
    </recommendedName>
    <alternativeName>
        <fullName evidence="5">UDP-N-acetylglucosamine kinase</fullName>
    </alternativeName>
</protein>
<dbReference type="EMBL" id="CP031320">
    <property type="protein sequence ID" value="AXK37814.1"/>
    <property type="molecule type" value="Genomic_DNA"/>
</dbReference>
<evidence type="ECO:0000256" key="4">
    <source>
        <dbReference type="ARBA" id="ARBA00022840"/>
    </source>
</evidence>
<evidence type="ECO:0000256" key="3">
    <source>
        <dbReference type="ARBA" id="ARBA00022741"/>
    </source>
</evidence>
<proteinExistence type="inferred from homology"/>
<evidence type="ECO:0000313" key="8">
    <source>
        <dbReference type="EMBL" id="AXK37814.1"/>
    </source>
</evidence>
<evidence type="ECO:0000313" key="9">
    <source>
        <dbReference type="Proteomes" id="UP000254425"/>
    </source>
</evidence>
<sequence>MPDQEHQSILTTGILPAWTKNAVRQERPVVVFVAGQPGSGKSAAADLIHGVLDRRGGAVRIGSDLYKAHHPWYRALLAEDDRSAGVKIRPDTRRWQAEVEQHARRSRFDAVVETALGDVEEFRAASRAYREAGYRIEVAALATPEAWSQLRVLDRYVRQVHATGAGRYVSWENHDGCSDSMLETLSAIESEVLADRVTILRRSHEVLYGAELAPTARGGAPAGAVSAERVRPWSARETLHFRRELSGAEQRLHDERISDERRRLVRGDVERAWALAEPVRRIAQARREPPGVDFHRLSAAEHRWIFDELIVPSYLGGIVPQERPVAVYVLGQPGAGKSQAADLVQHAMAGRGATRIAGDDLKPMHPDYHQLLREQPRTAGEAIRADYRAWRAEAEAYVRARRGDVVVEAAPGSGEEFRLSAARFAAAGYRIEVVALAVRAADSRQGTARRFVRAQQLGVPARFTTRSGHDACYAGVAAAVRSAEGLPAVGSLLILHRDLRTLYRNERARDGSWRCAARGAAALDAERTRPYTAREAASFLSAHRALRAALPQYRAELEEIASLARATLPTAWQPRRLPRPRPAVPLLPARYAAAGYGPVSSR</sequence>
<evidence type="ECO:0000256" key="6">
    <source>
        <dbReference type="ARBA" id="ARBA00048178"/>
    </source>
</evidence>